<accession>A0A6S7LMC3</accession>
<name>A0A6S7LMC3_PARCT</name>
<dbReference type="Proteomes" id="UP001152795">
    <property type="component" value="Unassembled WGS sequence"/>
</dbReference>
<dbReference type="AlphaFoldDB" id="A0A6S7LMC3"/>
<dbReference type="OrthoDB" id="118457at2759"/>
<reference evidence="1" key="1">
    <citation type="submission" date="2020-04" db="EMBL/GenBank/DDBJ databases">
        <authorList>
            <person name="Alioto T."/>
            <person name="Alioto T."/>
            <person name="Gomez Garrido J."/>
        </authorList>
    </citation>
    <scope>NUCLEOTIDE SEQUENCE</scope>
    <source>
        <strain evidence="1">A484AB</strain>
    </source>
</reference>
<proteinExistence type="predicted"/>
<keyword evidence="2" id="KW-1185">Reference proteome</keyword>
<evidence type="ECO:0000313" key="1">
    <source>
        <dbReference type="EMBL" id="CAB4038963.1"/>
    </source>
</evidence>
<gene>
    <name evidence="1" type="ORF">PACLA_8A040032</name>
</gene>
<dbReference type="EMBL" id="CACRXK020024798">
    <property type="protein sequence ID" value="CAB4038963.1"/>
    <property type="molecule type" value="Genomic_DNA"/>
</dbReference>
<protein>
    <submittedName>
        <fullName evidence="1">Uncharacterized protein</fullName>
    </submittedName>
</protein>
<organism evidence="1 2">
    <name type="scientific">Paramuricea clavata</name>
    <name type="common">Red gorgonian</name>
    <name type="synonym">Violescent sea-whip</name>
    <dbReference type="NCBI Taxonomy" id="317549"/>
    <lineage>
        <taxon>Eukaryota</taxon>
        <taxon>Metazoa</taxon>
        <taxon>Cnidaria</taxon>
        <taxon>Anthozoa</taxon>
        <taxon>Octocorallia</taxon>
        <taxon>Malacalcyonacea</taxon>
        <taxon>Plexauridae</taxon>
        <taxon>Paramuricea</taxon>
    </lineage>
</organism>
<evidence type="ECO:0000313" key="2">
    <source>
        <dbReference type="Proteomes" id="UP001152795"/>
    </source>
</evidence>
<comment type="caution">
    <text evidence="1">The sequence shown here is derived from an EMBL/GenBank/DDBJ whole genome shotgun (WGS) entry which is preliminary data.</text>
</comment>
<sequence length="102" mass="11391">MDGIGDNTVGCVTDNTAANKKAWKELEQKYPNHFFHGCVCHRLNLFVKDIFGARKKIPEGGGPAQYPDGYIFEDLLLFTADCKDIVSFFHHPHAPMANLPKA</sequence>